<accession>A0A4W5QKR5</accession>
<evidence type="ECO:0000313" key="8">
    <source>
        <dbReference type="Proteomes" id="UP000314982"/>
    </source>
</evidence>
<evidence type="ECO:0000313" key="7">
    <source>
        <dbReference type="Ensembl" id="ENSHHUP00000073014.1"/>
    </source>
</evidence>
<keyword evidence="2 5" id="KW-0812">Transmembrane</keyword>
<dbReference type="AlphaFoldDB" id="A0A4W5QKR5"/>
<dbReference type="PROSITE" id="PS50261">
    <property type="entry name" value="G_PROTEIN_RECEP_F2_4"/>
    <property type="match status" value="1"/>
</dbReference>
<dbReference type="InterPro" id="IPR017981">
    <property type="entry name" value="GPCR_2-like_7TM"/>
</dbReference>
<keyword evidence="4 5" id="KW-0472">Membrane</keyword>
<dbReference type="GO" id="GO:0007189">
    <property type="term" value="P:adenylate cyclase-activating G protein-coupled receptor signaling pathway"/>
    <property type="evidence" value="ECO:0007669"/>
    <property type="project" value="TreeGrafter"/>
</dbReference>
<evidence type="ECO:0000256" key="5">
    <source>
        <dbReference type="SAM" id="Phobius"/>
    </source>
</evidence>
<dbReference type="InterPro" id="IPR000832">
    <property type="entry name" value="GPCR_2_secretin-like"/>
</dbReference>
<reference evidence="7" key="3">
    <citation type="submission" date="2025-09" db="UniProtKB">
        <authorList>
            <consortium name="Ensembl"/>
        </authorList>
    </citation>
    <scope>IDENTIFICATION</scope>
</reference>
<comment type="subcellular location">
    <subcellularLocation>
        <location evidence="1">Membrane</location>
        <topology evidence="1">Multi-pass membrane protein</topology>
    </subcellularLocation>
</comment>
<dbReference type="GO" id="GO:0007166">
    <property type="term" value="P:cell surface receptor signaling pathway"/>
    <property type="evidence" value="ECO:0007669"/>
    <property type="project" value="InterPro"/>
</dbReference>
<organism evidence="7 8">
    <name type="scientific">Hucho hucho</name>
    <name type="common">huchen</name>
    <dbReference type="NCBI Taxonomy" id="62062"/>
    <lineage>
        <taxon>Eukaryota</taxon>
        <taxon>Metazoa</taxon>
        <taxon>Chordata</taxon>
        <taxon>Craniata</taxon>
        <taxon>Vertebrata</taxon>
        <taxon>Euteleostomi</taxon>
        <taxon>Actinopterygii</taxon>
        <taxon>Neopterygii</taxon>
        <taxon>Teleostei</taxon>
        <taxon>Protacanthopterygii</taxon>
        <taxon>Salmoniformes</taxon>
        <taxon>Salmonidae</taxon>
        <taxon>Salmoninae</taxon>
        <taxon>Hucho</taxon>
    </lineage>
</organism>
<feature type="transmembrane region" description="Helical" evidence="5">
    <location>
        <begin position="20"/>
        <end position="40"/>
    </location>
</feature>
<dbReference type="PANTHER" id="PTHR12011">
    <property type="entry name" value="ADHESION G-PROTEIN COUPLED RECEPTOR"/>
    <property type="match status" value="1"/>
</dbReference>
<dbReference type="GeneTree" id="ENSGT00940000160578"/>
<evidence type="ECO:0000256" key="2">
    <source>
        <dbReference type="ARBA" id="ARBA00022692"/>
    </source>
</evidence>
<keyword evidence="8" id="KW-1185">Reference proteome</keyword>
<keyword evidence="3 5" id="KW-1133">Transmembrane helix</keyword>
<dbReference type="GO" id="GO:0004930">
    <property type="term" value="F:G protein-coupled receptor activity"/>
    <property type="evidence" value="ECO:0007669"/>
    <property type="project" value="InterPro"/>
</dbReference>
<evidence type="ECO:0000259" key="6">
    <source>
        <dbReference type="PROSITE" id="PS50261"/>
    </source>
</evidence>
<evidence type="ECO:0000256" key="1">
    <source>
        <dbReference type="ARBA" id="ARBA00004141"/>
    </source>
</evidence>
<name>A0A4W5QKR5_9TELE</name>
<dbReference type="Pfam" id="PF00002">
    <property type="entry name" value="7tm_2"/>
    <property type="match status" value="1"/>
</dbReference>
<dbReference type="GO" id="GO:0005886">
    <property type="term" value="C:plasma membrane"/>
    <property type="evidence" value="ECO:0007669"/>
    <property type="project" value="TreeGrafter"/>
</dbReference>
<dbReference type="Ensembl" id="ENSHHUT00000075421.1">
    <property type="protein sequence ID" value="ENSHHUP00000073014.1"/>
    <property type="gene ID" value="ENSHHUG00000042871.1"/>
</dbReference>
<reference evidence="8" key="1">
    <citation type="submission" date="2018-06" db="EMBL/GenBank/DDBJ databases">
        <title>Genome assembly of Danube salmon.</title>
        <authorList>
            <person name="Macqueen D.J."/>
            <person name="Gundappa M.K."/>
        </authorList>
    </citation>
    <scope>NUCLEOTIDE SEQUENCE [LARGE SCALE GENOMIC DNA]</scope>
</reference>
<dbReference type="Gene3D" id="1.20.1070.10">
    <property type="entry name" value="Rhodopsin 7-helix transmembrane proteins"/>
    <property type="match status" value="1"/>
</dbReference>
<proteinExistence type="predicted"/>
<protein>
    <recommendedName>
        <fullName evidence="6">G-protein coupled receptors family 2 profile 2 domain-containing protein</fullName>
    </recommendedName>
</protein>
<evidence type="ECO:0000256" key="3">
    <source>
        <dbReference type="ARBA" id="ARBA00022989"/>
    </source>
</evidence>
<evidence type="ECO:0000256" key="4">
    <source>
        <dbReference type="ARBA" id="ARBA00023136"/>
    </source>
</evidence>
<dbReference type="PANTHER" id="PTHR12011:SF433">
    <property type="entry name" value="ADHESION G PROTEIN-COUPLED RECEPTOR E1-LIKE-RELATED"/>
    <property type="match status" value="1"/>
</dbReference>
<sequence length="93" mass="10665">MCILTFWLCRSIQETRTTIHLHLCVCLFIADLVFLTGISYTQSKGGCKVVAGLLHLFFLGSFSWMLLEGVQLYLMVVLVFNTTIRYCIYLLYG</sequence>
<dbReference type="Proteomes" id="UP000314982">
    <property type="component" value="Unassembled WGS sequence"/>
</dbReference>
<reference evidence="7" key="2">
    <citation type="submission" date="2025-08" db="UniProtKB">
        <authorList>
            <consortium name="Ensembl"/>
        </authorList>
    </citation>
    <scope>IDENTIFICATION</scope>
</reference>
<feature type="domain" description="G-protein coupled receptors family 2 profile 2" evidence="6">
    <location>
        <begin position="1"/>
        <end position="93"/>
    </location>
</feature>